<evidence type="ECO:0000313" key="10">
    <source>
        <dbReference type="Proteomes" id="UP001497480"/>
    </source>
</evidence>
<evidence type="ECO:0008006" key="11">
    <source>
        <dbReference type="Google" id="ProtNLM"/>
    </source>
</evidence>
<evidence type="ECO:0000256" key="1">
    <source>
        <dbReference type="ARBA" id="ARBA00001971"/>
    </source>
</evidence>
<dbReference type="SUPFAM" id="SSF48264">
    <property type="entry name" value="Cytochrome P450"/>
    <property type="match status" value="1"/>
</dbReference>
<evidence type="ECO:0000256" key="7">
    <source>
        <dbReference type="ARBA" id="ARBA00023033"/>
    </source>
</evidence>
<dbReference type="InterPro" id="IPR036396">
    <property type="entry name" value="Cyt_P450_sf"/>
</dbReference>
<dbReference type="PRINTS" id="PR00385">
    <property type="entry name" value="P450"/>
</dbReference>
<evidence type="ECO:0000256" key="6">
    <source>
        <dbReference type="ARBA" id="ARBA00023004"/>
    </source>
</evidence>
<dbReference type="CDD" id="cd11064">
    <property type="entry name" value="CYP86A"/>
    <property type="match status" value="1"/>
</dbReference>
<sequence>MSWTHTFTNLCDWYTHLLHNSPTGTIHIHILRNTITSNPDNVEHILKTRFDNYPKGKPFSTILDDRLGKGIFNVDGDYWKFQRKMASLELGSVVIRSYAFETVMDEIQTRLIPVMASKAHGENGTEIKTVLDLQDILRRFSFDINCKLSFGLDPGCLLPSLPVSNLADAFDLTSKLSAERAMNVSPMIWKMKRFFNVGSEKKLREAVNVVSNSANEIIKQRREMGFATRKDLLSRFMGLINNDDIYLRDIVISFLLAGRDTIAAGLTGFFSLLSKNPRVEEMIRKELNQVLGPDQESPTFDQLRQMHYLNATVHESLRLFPPVQFDSKHAEEDDVLPDGTIVKKGSRVTYHPYAMGRMKKIWGPDCLEFNPERWLKDGLFVQQDPFKYPVFQAGPRVCLGKDLALMNMKSVVAALVPRFDIRVVEPHHEPQFVPGLTTTFRGGLPVKVIEKKMLST</sequence>
<dbReference type="Pfam" id="PF00067">
    <property type="entry name" value="p450"/>
    <property type="match status" value="1"/>
</dbReference>
<dbReference type="GO" id="GO:0016705">
    <property type="term" value="F:oxidoreductase activity, acting on paired donors, with incorporation or reduction of molecular oxygen"/>
    <property type="evidence" value="ECO:0007669"/>
    <property type="project" value="InterPro"/>
</dbReference>
<dbReference type="PANTHER" id="PTHR24296">
    <property type="entry name" value="CYTOCHROME P450"/>
    <property type="match status" value="1"/>
</dbReference>
<evidence type="ECO:0000256" key="3">
    <source>
        <dbReference type="ARBA" id="ARBA00022617"/>
    </source>
</evidence>
<dbReference type="GO" id="GO:0005506">
    <property type="term" value="F:iron ion binding"/>
    <property type="evidence" value="ECO:0007669"/>
    <property type="project" value="InterPro"/>
</dbReference>
<comment type="caution">
    <text evidence="9">The sequence shown here is derived from an EMBL/GenBank/DDBJ whole genome shotgun (WGS) entry which is preliminary data.</text>
</comment>
<dbReference type="GO" id="GO:0020037">
    <property type="term" value="F:heme binding"/>
    <property type="evidence" value="ECO:0007669"/>
    <property type="project" value="InterPro"/>
</dbReference>
<accession>A0AAV1YK58</accession>
<protein>
    <recommendedName>
        <fullName evidence="11">Cytochrome P450</fullName>
    </recommendedName>
</protein>
<dbReference type="PRINTS" id="PR00463">
    <property type="entry name" value="EP450I"/>
</dbReference>
<keyword evidence="10" id="KW-1185">Reference proteome</keyword>
<dbReference type="InterPro" id="IPR001128">
    <property type="entry name" value="Cyt_P450"/>
</dbReference>
<organism evidence="9 10">
    <name type="scientific">Lupinus luteus</name>
    <name type="common">European yellow lupine</name>
    <dbReference type="NCBI Taxonomy" id="3873"/>
    <lineage>
        <taxon>Eukaryota</taxon>
        <taxon>Viridiplantae</taxon>
        <taxon>Streptophyta</taxon>
        <taxon>Embryophyta</taxon>
        <taxon>Tracheophyta</taxon>
        <taxon>Spermatophyta</taxon>
        <taxon>Magnoliopsida</taxon>
        <taxon>eudicotyledons</taxon>
        <taxon>Gunneridae</taxon>
        <taxon>Pentapetalae</taxon>
        <taxon>rosids</taxon>
        <taxon>fabids</taxon>
        <taxon>Fabales</taxon>
        <taxon>Fabaceae</taxon>
        <taxon>Papilionoideae</taxon>
        <taxon>50 kb inversion clade</taxon>
        <taxon>genistoids sensu lato</taxon>
        <taxon>core genistoids</taxon>
        <taxon>Genisteae</taxon>
        <taxon>Lupinus</taxon>
    </lineage>
</organism>
<dbReference type="GO" id="GO:0004497">
    <property type="term" value="F:monooxygenase activity"/>
    <property type="evidence" value="ECO:0007669"/>
    <property type="project" value="UniProtKB-KW"/>
</dbReference>
<name>A0AAV1YK58_LUPLU</name>
<evidence type="ECO:0000256" key="4">
    <source>
        <dbReference type="ARBA" id="ARBA00022723"/>
    </source>
</evidence>
<proteinExistence type="inferred from homology"/>
<evidence type="ECO:0000256" key="2">
    <source>
        <dbReference type="ARBA" id="ARBA00010617"/>
    </source>
</evidence>
<dbReference type="Proteomes" id="UP001497480">
    <property type="component" value="Unassembled WGS sequence"/>
</dbReference>
<evidence type="ECO:0000256" key="5">
    <source>
        <dbReference type="ARBA" id="ARBA00023002"/>
    </source>
</evidence>
<comment type="similarity">
    <text evidence="2">Belongs to the cytochrome P450 family.</text>
</comment>
<dbReference type="EMBL" id="CAXHTB010000025">
    <property type="protein sequence ID" value="CAL0333984.1"/>
    <property type="molecule type" value="Genomic_DNA"/>
</dbReference>
<reference evidence="9 10" key="1">
    <citation type="submission" date="2024-03" db="EMBL/GenBank/DDBJ databases">
        <authorList>
            <person name="Martinez-Hernandez J."/>
        </authorList>
    </citation>
    <scope>NUCLEOTIDE SEQUENCE [LARGE SCALE GENOMIC DNA]</scope>
</reference>
<dbReference type="AlphaFoldDB" id="A0AAV1YK58"/>
<gene>
    <name evidence="9" type="ORF">LLUT_LOCUS35044</name>
</gene>
<feature type="binding site" description="axial binding residue" evidence="8">
    <location>
        <position position="398"/>
    </location>
    <ligand>
        <name>heme</name>
        <dbReference type="ChEBI" id="CHEBI:30413"/>
    </ligand>
    <ligandPart>
        <name>Fe</name>
        <dbReference type="ChEBI" id="CHEBI:18248"/>
    </ligandPart>
</feature>
<keyword evidence="4 8" id="KW-0479">Metal-binding</keyword>
<dbReference type="InterPro" id="IPR002401">
    <property type="entry name" value="Cyt_P450_E_grp-I"/>
</dbReference>
<evidence type="ECO:0000256" key="8">
    <source>
        <dbReference type="PIRSR" id="PIRSR602401-1"/>
    </source>
</evidence>
<keyword evidence="6 8" id="KW-0408">Iron</keyword>
<evidence type="ECO:0000313" key="9">
    <source>
        <dbReference type="EMBL" id="CAL0333984.1"/>
    </source>
</evidence>
<keyword evidence="3 8" id="KW-0349">Heme</keyword>
<dbReference type="Gene3D" id="1.10.630.10">
    <property type="entry name" value="Cytochrome P450"/>
    <property type="match status" value="1"/>
</dbReference>
<keyword evidence="7" id="KW-0503">Monooxygenase</keyword>
<comment type="cofactor">
    <cofactor evidence="1 8">
        <name>heme</name>
        <dbReference type="ChEBI" id="CHEBI:30413"/>
    </cofactor>
</comment>
<keyword evidence="5" id="KW-0560">Oxidoreductase</keyword>